<name>A0A317CEU7_9GAMM</name>
<keyword evidence="2" id="KW-1185">Reference proteome</keyword>
<dbReference type="AlphaFoldDB" id="A0A317CEU7"/>
<evidence type="ECO:0000313" key="2">
    <source>
        <dbReference type="Proteomes" id="UP000245539"/>
    </source>
</evidence>
<dbReference type="EMBL" id="QGKM01000028">
    <property type="protein sequence ID" value="PWQ97108.1"/>
    <property type="molecule type" value="Genomic_DNA"/>
</dbReference>
<gene>
    <name evidence="1" type="ORF">DKW60_11150</name>
</gene>
<evidence type="ECO:0000313" key="1">
    <source>
        <dbReference type="EMBL" id="PWQ97108.1"/>
    </source>
</evidence>
<sequence>MKLKKLIETADTLFNTEESDRNKRKKNIKKVLKKLRKQQSKLTESLSDNEIDSESRETIEKKLALTKMHRQNGVDILKEMKAESAESSAEESK</sequence>
<evidence type="ECO:0008006" key="3">
    <source>
        <dbReference type="Google" id="ProtNLM"/>
    </source>
</evidence>
<organism evidence="1 2">
    <name type="scientific">Leucothrix pacifica</name>
    <dbReference type="NCBI Taxonomy" id="1247513"/>
    <lineage>
        <taxon>Bacteria</taxon>
        <taxon>Pseudomonadati</taxon>
        <taxon>Pseudomonadota</taxon>
        <taxon>Gammaproteobacteria</taxon>
        <taxon>Thiotrichales</taxon>
        <taxon>Thiotrichaceae</taxon>
        <taxon>Leucothrix</taxon>
    </lineage>
</organism>
<comment type="caution">
    <text evidence="1">The sequence shown here is derived from an EMBL/GenBank/DDBJ whole genome shotgun (WGS) entry which is preliminary data.</text>
</comment>
<proteinExistence type="predicted"/>
<reference evidence="1 2" key="1">
    <citation type="submission" date="2018-05" db="EMBL/GenBank/DDBJ databases">
        <title>Leucothrix arctica sp. nov., isolated from Arctic seawater.</title>
        <authorList>
            <person name="Choi A."/>
            <person name="Baek K."/>
        </authorList>
    </citation>
    <scope>NUCLEOTIDE SEQUENCE [LARGE SCALE GENOMIC DNA]</scope>
    <source>
        <strain evidence="1 2">JCM 18388</strain>
    </source>
</reference>
<dbReference type="OrthoDB" id="9961557at2"/>
<accession>A0A317CEU7</accession>
<dbReference type="Proteomes" id="UP000245539">
    <property type="component" value="Unassembled WGS sequence"/>
</dbReference>
<dbReference type="RefSeq" id="WP_109837737.1">
    <property type="nucleotide sequence ID" value="NZ_QGKM01000028.1"/>
</dbReference>
<protein>
    <recommendedName>
        <fullName evidence="3">DUF465 domain-containing protein</fullName>
    </recommendedName>
</protein>